<keyword evidence="1" id="KW-1133">Transmembrane helix</keyword>
<dbReference type="RefSeq" id="WP_343768085.1">
    <property type="nucleotide sequence ID" value="NZ_BAAAFG010000016.1"/>
</dbReference>
<dbReference type="Proteomes" id="UP001500507">
    <property type="component" value="Unassembled WGS sequence"/>
</dbReference>
<evidence type="ECO:0000313" key="3">
    <source>
        <dbReference type="Proteomes" id="UP001500507"/>
    </source>
</evidence>
<reference evidence="3" key="1">
    <citation type="journal article" date="2019" name="Int. J. Syst. Evol. Microbiol.">
        <title>The Global Catalogue of Microorganisms (GCM) 10K type strain sequencing project: providing services to taxonomists for standard genome sequencing and annotation.</title>
        <authorList>
            <consortium name="The Broad Institute Genomics Platform"/>
            <consortium name="The Broad Institute Genome Sequencing Center for Infectious Disease"/>
            <person name="Wu L."/>
            <person name="Ma J."/>
        </authorList>
    </citation>
    <scope>NUCLEOTIDE SEQUENCE [LARGE SCALE GENOMIC DNA]</scope>
    <source>
        <strain evidence="3">JCM 16082</strain>
    </source>
</reference>
<name>A0ABP3XVH0_9FLAO</name>
<organism evidence="2 3">
    <name type="scientific">Gangjinia marincola</name>
    <dbReference type="NCBI Taxonomy" id="578463"/>
    <lineage>
        <taxon>Bacteria</taxon>
        <taxon>Pseudomonadati</taxon>
        <taxon>Bacteroidota</taxon>
        <taxon>Flavobacteriia</taxon>
        <taxon>Flavobacteriales</taxon>
        <taxon>Flavobacteriaceae</taxon>
        <taxon>Gangjinia</taxon>
    </lineage>
</organism>
<feature type="transmembrane region" description="Helical" evidence="1">
    <location>
        <begin position="6"/>
        <end position="25"/>
    </location>
</feature>
<accession>A0ABP3XVH0</accession>
<gene>
    <name evidence="2" type="ORF">GCM10009117_24280</name>
</gene>
<dbReference type="EMBL" id="BAAAFG010000016">
    <property type="protein sequence ID" value="GAA0873281.1"/>
    <property type="molecule type" value="Genomic_DNA"/>
</dbReference>
<keyword evidence="1" id="KW-0472">Membrane</keyword>
<protein>
    <submittedName>
        <fullName evidence="2">Cell division protein FtsQ</fullName>
    </submittedName>
</protein>
<sequence>MKFIDYIKIIVLIGVTGFLFGFANLRNEQRISDEIDINFTNGNNLFVTEEVVNKMLIQNKADLENKVREPLVLNRLEQALDDHEMIKASDVYLSIDGKLGAILTQRQPIARVMDRSAYYIDDEGLVMPLSNYHSARVVTISGINEKEAKESFPLLKRIDEDPFLKKTITHITKRTHGGYIFSLRTLDMQVAFGALTDLDKKINNFKAFYKKAQKDDQLNTYALADLQFGNQVVCTKK</sequence>
<evidence type="ECO:0000313" key="2">
    <source>
        <dbReference type="EMBL" id="GAA0873281.1"/>
    </source>
</evidence>
<proteinExistence type="predicted"/>
<dbReference type="GO" id="GO:0051301">
    <property type="term" value="P:cell division"/>
    <property type="evidence" value="ECO:0007669"/>
    <property type="project" value="UniProtKB-KW"/>
</dbReference>
<evidence type="ECO:0000256" key="1">
    <source>
        <dbReference type="SAM" id="Phobius"/>
    </source>
</evidence>
<keyword evidence="3" id="KW-1185">Reference proteome</keyword>
<comment type="caution">
    <text evidence="2">The sequence shown here is derived from an EMBL/GenBank/DDBJ whole genome shotgun (WGS) entry which is preliminary data.</text>
</comment>
<keyword evidence="2" id="KW-0131">Cell cycle</keyword>
<keyword evidence="2" id="KW-0132">Cell division</keyword>
<keyword evidence="1" id="KW-0812">Transmembrane</keyword>